<dbReference type="PANTHER" id="PTHR17224:SF1">
    <property type="entry name" value="PEPTIDYL-TRNA HYDROLASE"/>
    <property type="match status" value="1"/>
</dbReference>
<dbReference type="PANTHER" id="PTHR17224">
    <property type="entry name" value="PEPTIDYL-TRNA HYDROLASE"/>
    <property type="match status" value="1"/>
</dbReference>
<dbReference type="Pfam" id="PF01195">
    <property type="entry name" value="Pept_tRNA_hydro"/>
    <property type="match status" value="1"/>
</dbReference>
<proteinExistence type="inferred from homology"/>
<dbReference type="SUPFAM" id="SSF53178">
    <property type="entry name" value="Peptidyl-tRNA hydrolase-like"/>
    <property type="match status" value="1"/>
</dbReference>
<evidence type="ECO:0000313" key="8">
    <source>
        <dbReference type="Proteomes" id="UP001295740"/>
    </source>
</evidence>
<dbReference type="InterPro" id="IPR001328">
    <property type="entry name" value="Pept_tRNA_hydro"/>
</dbReference>
<dbReference type="EC" id="3.1.1.29" evidence="1"/>
<feature type="compositionally biased region" description="Basic residues" evidence="6">
    <location>
        <begin position="1"/>
        <end position="15"/>
    </location>
</feature>
<evidence type="ECO:0000256" key="4">
    <source>
        <dbReference type="ARBA" id="ARBA00022884"/>
    </source>
</evidence>
<dbReference type="GO" id="GO:0000049">
    <property type="term" value="F:tRNA binding"/>
    <property type="evidence" value="ECO:0007669"/>
    <property type="project" value="UniProtKB-KW"/>
</dbReference>
<dbReference type="Gene3D" id="3.40.50.1470">
    <property type="entry name" value="Peptidyl-tRNA hydrolase"/>
    <property type="match status" value="1"/>
</dbReference>
<dbReference type="InterPro" id="IPR018171">
    <property type="entry name" value="Pept_tRNA_hydro_CS"/>
</dbReference>
<evidence type="ECO:0000256" key="2">
    <source>
        <dbReference type="ARBA" id="ARBA00022555"/>
    </source>
</evidence>
<evidence type="ECO:0000256" key="1">
    <source>
        <dbReference type="ARBA" id="ARBA00013260"/>
    </source>
</evidence>
<protein>
    <recommendedName>
        <fullName evidence="1">peptidyl-tRNA hydrolase</fullName>
        <ecNumber evidence="1">3.1.1.29</ecNumber>
    </recommendedName>
</protein>
<reference evidence="7" key="1">
    <citation type="submission" date="2023-10" db="EMBL/GenBank/DDBJ databases">
        <authorList>
            <person name="Hackl T."/>
        </authorList>
    </citation>
    <scope>NUCLEOTIDE SEQUENCE</scope>
</reference>
<name>A0AAI8VT48_9PEZI</name>
<dbReference type="PROSITE" id="PS01196">
    <property type="entry name" value="PEPT_TRNA_HYDROL_2"/>
    <property type="match status" value="1"/>
</dbReference>
<sequence>MANTKASRRQKKAKARQNEATESPALPDVKQPDSAAAKTTPENHKHCNQVRNEPIEDSVTSAASSLANPVNHIDTPLLGSLPERPFSQPSSPVRLFIASLGNPAPYQNSRHSAGHILLHALQSHLGLPSFKRSKPYARGFLSLGADVGRPELTLWQSPASMNVSGSAVLKAYKHFVSTVTSEASTLLVVLHDEMEAGVGQLKVRRGFMSAKGHNGIKSVQQSLQSAGLMKTLLDGDNEGRLVKIGIGIGRPSGGTRAKDDVSAHVLADFTHEERMDVEGSVGRLVGILEDESARVAA</sequence>
<dbReference type="GO" id="GO:0004045">
    <property type="term" value="F:peptidyl-tRNA hydrolase activity"/>
    <property type="evidence" value="ECO:0007669"/>
    <property type="project" value="UniProtKB-EC"/>
</dbReference>
<comment type="caution">
    <text evidence="7">The sequence shown here is derived from an EMBL/GenBank/DDBJ whole genome shotgun (WGS) entry which is preliminary data.</text>
</comment>
<keyword evidence="3" id="KW-0378">Hydrolase</keyword>
<keyword evidence="8" id="KW-1185">Reference proteome</keyword>
<accession>A0AAI8VT48</accession>
<evidence type="ECO:0000256" key="3">
    <source>
        <dbReference type="ARBA" id="ARBA00022801"/>
    </source>
</evidence>
<organism evidence="7 8">
    <name type="scientific">Anthostomella pinea</name>
    <dbReference type="NCBI Taxonomy" id="933095"/>
    <lineage>
        <taxon>Eukaryota</taxon>
        <taxon>Fungi</taxon>
        <taxon>Dikarya</taxon>
        <taxon>Ascomycota</taxon>
        <taxon>Pezizomycotina</taxon>
        <taxon>Sordariomycetes</taxon>
        <taxon>Xylariomycetidae</taxon>
        <taxon>Xylariales</taxon>
        <taxon>Xylariaceae</taxon>
        <taxon>Anthostomella</taxon>
    </lineage>
</organism>
<gene>
    <name evidence="7" type="ORF">KHLLAP_LOCUS10722</name>
</gene>
<comment type="similarity">
    <text evidence="5">Belongs to the PTH family.</text>
</comment>
<evidence type="ECO:0000256" key="6">
    <source>
        <dbReference type="SAM" id="MobiDB-lite"/>
    </source>
</evidence>
<keyword evidence="2" id="KW-0820">tRNA-binding</keyword>
<dbReference type="EMBL" id="CAUWAG010000013">
    <property type="protein sequence ID" value="CAJ2510254.1"/>
    <property type="molecule type" value="Genomic_DNA"/>
</dbReference>
<dbReference type="InterPro" id="IPR036416">
    <property type="entry name" value="Pept_tRNA_hydro_sf"/>
</dbReference>
<feature type="region of interest" description="Disordered" evidence="6">
    <location>
        <begin position="1"/>
        <end position="51"/>
    </location>
</feature>
<dbReference type="Proteomes" id="UP001295740">
    <property type="component" value="Unassembled WGS sequence"/>
</dbReference>
<dbReference type="AlphaFoldDB" id="A0AAI8VT48"/>
<evidence type="ECO:0000256" key="5">
    <source>
        <dbReference type="ARBA" id="ARBA00038063"/>
    </source>
</evidence>
<keyword evidence="4" id="KW-0694">RNA-binding</keyword>
<evidence type="ECO:0000313" key="7">
    <source>
        <dbReference type="EMBL" id="CAJ2510254.1"/>
    </source>
</evidence>